<evidence type="ECO:0000313" key="1">
    <source>
        <dbReference type="EMBL" id="MFC7442970.1"/>
    </source>
</evidence>
<dbReference type="EMBL" id="JBHTBW010000066">
    <property type="protein sequence ID" value="MFC7442970.1"/>
    <property type="molecule type" value="Genomic_DNA"/>
</dbReference>
<reference evidence="2" key="1">
    <citation type="journal article" date="2019" name="Int. J. Syst. Evol. Microbiol.">
        <title>The Global Catalogue of Microorganisms (GCM) 10K type strain sequencing project: providing services to taxonomists for standard genome sequencing and annotation.</title>
        <authorList>
            <consortium name="The Broad Institute Genomics Platform"/>
            <consortium name="The Broad Institute Genome Sequencing Center for Infectious Disease"/>
            <person name="Wu L."/>
            <person name="Ma J."/>
        </authorList>
    </citation>
    <scope>NUCLEOTIDE SEQUENCE [LARGE SCALE GENOMIC DNA]</scope>
    <source>
        <strain evidence="2">CGMCC 1.12942</strain>
    </source>
</reference>
<sequence>MCQERLNVAEVQISLKQMRDTVQLLEKYLAHWNDLLMKKGLSSLESDFVHVQSLTEQLQSRLEHMEHKLTDVQTTHEHKISITEYD</sequence>
<protein>
    <submittedName>
        <fullName evidence="1">Uncharacterized protein</fullName>
    </submittedName>
</protein>
<name>A0ABW2RPS3_9BACL</name>
<keyword evidence="2" id="KW-1185">Reference proteome</keyword>
<dbReference type="Proteomes" id="UP001596500">
    <property type="component" value="Unassembled WGS sequence"/>
</dbReference>
<organism evidence="1 2">
    <name type="scientific">Laceyella putida</name>
    <dbReference type="NCBI Taxonomy" id="110101"/>
    <lineage>
        <taxon>Bacteria</taxon>
        <taxon>Bacillati</taxon>
        <taxon>Bacillota</taxon>
        <taxon>Bacilli</taxon>
        <taxon>Bacillales</taxon>
        <taxon>Thermoactinomycetaceae</taxon>
        <taxon>Laceyella</taxon>
    </lineage>
</organism>
<accession>A0ABW2RPS3</accession>
<dbReference type="RefSeq" id="WP_379867201.1">
    <property type="nucleotide sequence ID" value="NZ_JBHTBW010000066.1"/>
</dbReference>
<gene>
    <name evidence="1" type="ORF">ACFQNG_18025</name>
</gene>
<evidence type="ECO:0000313" key="2">
    <source>
        <dbReference type="Proteomes" id="UP001596500"/>
    </source>
</evidence>
<proteinExistence type="predicted"/>
<comment type="caution">
    <text evidence="1">The sequence shown here is derived from an EMBL/GenBank/DDBJ whole genome shotgun (WGS) entry which is preliminary data.</text>
</comment>